<proteinExistence type="predicted"/>
<reference evidence="1 2" key="1">
    <citation type="submission" date="2020-08" db="EMBL/GenBank/DDBJ databases">
        <authorList>
            <person name="Liu C."/>
            <person name="Sun Q."/>
        </authorList>
    </citation>
    <scope>NUCLEOTIDE SEQUENCE [LARGE SCALE GENOMIC DNA]</scope>
    <source>
        <strain evidence="1 2">NSJ-29</strain>
    </source>
</reference>
<dbReference type="Proteomes" id="UP000515860">
    <property type="component" value="Chromosome"/>
</dbReference>
<dbReference type="KEGG" id="whj:H9Q79_00740"/>
<evidence type="ECO:0000313" key="1">
    <source>
        <dbReference type="EMBL" id="QNM08870.1"/>
    </source>
</evidence>
<accession>A0A7G9GDI8</accession>
<dbReference type="Pfam" id="PF08757">
    <property type="entry name" value="CotH"/>
    <property type="match status" value="1"/>
</dbReference>
<keyword evidence="1" id="KW-0808">Transferase</keyword>
<evidence type="ECO:0000313" key="2">
    <source>
        <dbReference type="Proteomes" id="UP000515860"/>
    </source>
</evidence>
<protein>
    <submittedName>
        <fullName evidence="1">CotH kinase family protein</fullName>
    </submittedName>
</protein>
<dbReference type="InterPro" id="IPR014867">
    <property type="entry name" value="Spore_coat_CotH_CotH2/3/7"/>
</dbReference>
<dbReference type="AlphaFoldDB" id="A0A7G9GDI8"/>
<organism evidence="1 2">
    <name type="scientific">Wansuia hejianensis</name>
    <dbReference type="NCBI Taxonomy" id="2763667"/>
    <lineage>
        <taxon>Bacteria</taxon>
        <taxon>Bacillati</taxon>
        <taxon>Bacillota</taxon>
        <taxon>Clostridia</taxon>
        <taxon>Lachnospirales</taxon>
        <taxon>Lachnospiraceae</taxon>
        <taxon>Wansuia</taxon>
    </lineage>
</organism>
<gene>
    <name evidence="1" type="ORF">H9Q79_00740</name>
</gene>
<dbReference type="GO" id="GO:0016301">
    <property type="term" value="F:kinase activity"/>
    <property type="evidence" value="ECO:0007669"/>
    <property type="project" value="UniProtKB-KW"/>
</dbReference>
<sequence>MKKMIQCAAAAVVLLLIVTGAGLAVSRVPEREKDAGDSVSGVTVEDYGEPDLEDLKEHGLDAFETTLPVLYIDTGGHRITKENKIWASLAVLEASEDGRERSILEKPDGQAPITIKYRGASSYSQFDKMQYRIKFYKKEGSSKAKDYELLGMGSNSEWVLNGPFLDKTLLRNRLVYGLGREIFEWAPDSRYVELFVDGKYQGVYLAVEPVTNGESRLRLSEFGLLSGETPYIVKRDRVGTEEDPLEVYGKYSGKTNNDLYIEYPTSGRLTEEQRSWIEKDISAFEEVLYGDDFADPETGYAAYIDVDAFVDYVILNEVFMNYDAGNLSTYVYKELGGKLQIAIWDYNNCLDNYQWFAQDFSEFCMTGNAWFSRLLEDRSFVEKVVSRYGKLREGVLSQEHIYERIAAYQAELGDAVGRNFAVWGYSFGLNLLTGENRDLESYEEAMEQLYTALDLRFEFLDSHMKDLYANCVN</sequence>
<dbReference type="EMBL" id="CP060635">
    <property type="protein sequence ID" value="QNM08870.1"/>
    <property type="molecule type" value="Genomic_DNA"/>
</dbReference>
<dbReference type="RefSeq" id="WP_118647350.1">
    <property type="nucleotide sequence ID" value="NZ_CP060635.1"/>
</dbReference>
<name>A0A7G9GDI8_9FIRM</name>
<keyword evidence="1" id="KW-0418">Kinase</keyword>
<keyword evidence="2" id="KW-1185">Reference proteome</keyword>